<proteinExistence type="predicted"/>
<sequence>MAVSIALTAGAGWYISRALDAGINSYLYISLDANSAAPGAAADTTQAQRFDGHAAQAKSAHTAAAVSPAIQRTDPIEAAPTAQRDARDP</sequence>
<evidence type="ECO:0000256" key="1">
    <source>
        <dbReference type="SAM" id="MobiDB-lite"/>
    </source>
</evidence>
<dbReference type="AlphaFoldDB" id="A0A2T3XUD6"/>
<evidence type="ECO:0000313" key="2">
    <source>
        <dbReference type="EMBL" id="PTB20124.1"/>
    </source>
</evidence>
<comment type="caution">
    <text evidence="2">The sequence shown here is derived from an EMBL/GenBank/DDBJ whole genome shotgun (WGS) entry which is preliminary data.</text>
</comment>
<reference evidence="2 3" key="1">
    <citation type="submission" date="2018-03" db="EMBL/GenBank/DDBJ databases">
        <title>Whole genome analyses suggest that Burkholderia sensu lato contains two further novel genera in the rhizoxinica-symbiotica group Mycetohabitans gen. nov., and Trinickia gen. nov.: implications for the evolution of diazotrophy and nodulation in the Burkholderiaceae.</title>
        <authorList>
            <person name="Estrada De Los Santos P."/>
            <person name="Palmer M."/>
            <person name="Chavez-Ramirez B."/>
            <person name="Steenkamp E.T."/>
            <person name="Hirsch A.M."/>
            <person name="Manyaka P."/>
            <person name="Maluk M."/>
            <person name="Lafos M."/>
            <person name="Crook M."/>
            <person name="Gross E."/>
            <person name="Simon M.F."/>
            <person name="Bueno Dos Reis Junior F."/>
            <person name="Poole P.S."/>
            <person name="Venter S.N."/>
            <person name="James E.K."/>
        </authorList>
    </citation>
    <scope>NUCLEOTIDE SEQUENCE [LARGE SCALE GENOMIC DNA]</scope>
    <source>
        <strain evidence="2 3">JPY-366</strain>
    </source>
</reference>
<feature type="compositionally biased region" description="Low complexity" evidence="1">
    <location>
        <begin position="47"/>
        <end position="69"/>
    </location>
</feature>
<feature type="region of interest" description="Disordered" evidence="1">
    <location>
        <begin position="47"/>
        <end position="89"/>
    </location>
</feature>
<evidence type="ECO:0000313" key="3">
    <source>
        <dbReference type="Proteomes" id="UP000240638"/>
    </source>
</evidence>
<organism evidence="2 3">
    <name type="scientific">Trinickia symbiotica</name>
    <dbReference type="NCBI Taxonomy" id="863227"/>
    <lineage>
        <taxon>Bacteria</taxon>
        <taxon>Pseudomonadati</taxon>
        <taxon>Pseudomonadota</taxon>
        <taxon>Betaproteobacteria</taxon>
        <taxon>Burkholderiales</taxon>
        <taxon>Burkholderiaceae</taxon>
        <taxon>Trinickia</taxon>
    </lineage>
</organism>
<accession>A0A2T3XUD6</accession>
<gene>
    <name evidence="2" type="ORF">C9I57_13535</name>
</gene>
<protein>
    <submittedName>
        <fullName evidence="2">Uncharacterized protein</fullName>
    </submittedName>
</protein>
<name>A0A2T3XUD6_9BURK</name>
<dbReference type="EMBL" id="PYUC01000006">
    <property type="protein sequence ID" value="PTB20124.1"/>
    <property type="molecule type" value="Genomic_DNA"/>
</dbReference>
<dbReference type="Proteomes" id="UP000240638">
    <property type="component" value="Unassembled WGS sequence"/>
</dbReference>